<feature type="compositionally biased region" description="Low complexity" evidence="8">
    <location>
        <begin position="655"/>
        <end position="671"/>
    </location>
</feature>
<dbReference type="InterPro" id="IPR015798">
    <property type="entry name" value="Cu_amine_oxidase_C"/>
</dbReference>
<dbReference type="Pfam" id="PF09248">
    <property type="entry name" value="DUF1965"/>
    <property type="match status" value="1"/>
</dbReference>
<gene>
    <name evidence="13" type="ORF">MPH_00571</name>
</gene>
<feature type="compositionally biased region" description="Basic and acidic residues" evidence="8">
    <location>
        <begin position="589"/>
        <end position="607"/>
    </location>
</feature>
<dbReference type="InParanoid" id="K2RHS0"/>
<evidence type="ECO:0000259" key="10">
    <source>
        <dbReference type="Pfam" id="PF01179"/>
    </source>
</evidence>
<feature type="compositionally biased region" description="Basic residues" evidence="8">
    <location>
        <begin position="608"/>
        <end position="620"/>
    </location>
</feature>
<evidence type="ECO:0000259" key="12">
    <source>
        <dbReference type="Pfam" id="PF09248"/>
    </source>
</evidence>
<dbReference type="GO" id="GO:0048038">
    <property type="term" value="F:quinone binding"/>
    <property type="evidence" value="ECO:0007669"/>
    <property type="project" value="InterPro"/>
</dbReference>
<organism evidence="13 14">
    <name type="scientific">Macrophomina phaseolina (strain MS6)</name>
    <name type="common">Charcoal rot fungus</name>
    <dbReference type="NCBI Taxonomy" id="1126212"/>
    <lineage>
        <taxon>Eukaryota</taxon>
        <taxon>Fungi</taxon>
        <taxon>Dikarya</taxon>
        <taxon>Ascomycota</taxon>
        <taxon>Pezizomycotina</taxon>
        <taxon>Dothideomycetes</taxon>
        <taxon>Dothideomycetes incertae sedis</taxon>
        <taxon>Botryosphaeriales</taxon>
        <taxon>Botryosphaeriaceae</taxon>
        <taxon>Macrophomina</taxon>
    </lineage>
</organism>
<feature type="compositionally biased region" description="Basic and acidic residues" evidence="8">
    <location>
        <begin position="621"/>
        <end position="632"/>
    </location>
</feature>
<keyword evidence="9" id="KW-0732">Signal</keyword>
<dbReference type="Gene3D" id="3.10.450.40">
    <property type="match status" value="2"/>
</dbReference>
<evidence type="ECO:0000256" key="6">
    <source>
        <dbReference type="ARBA" id="ARBA00023008"/>
    </source>
</evidence>
<dbReference type="GO" id="GO:0005507">
    <property type="term" value="F:copper ion binding"/>
    <property type="evidence" value="ECO:0007669"/>
    <property type="project" value="InterPro"/>
</dbReference>
<dbReference type="AlphaFoldDB" id="K2RHS0"/>
<dbReference type="Proteomes" id="UP000007129">
    <property type="component" value="Unassembled WGS sequence"/>
</dbReference>
<evidence type="ECO:0000256" key="2">
    <source>
        <dbReference type="ARBA" id="ARBA00007983"/>
    </source>
</evidence>
<feature type="signal peptide" evidence="9">
    <location>
        <begin position="1"/>
        <end position="27"/>
    </location>
</feature>
<keyword evidence="4 7" id="KW-0801">TPQ</keyword>
<dbReference type="InterPro" id="IPR036460">
    <property type="entry name" value="Cu_amine_oxidase_C_sf"/>
</dbReference>
<evidence type="ECO:0000256" key="3">
    <source>
        <dbReference type="ARBA" id="ARBA00022723"/>
    </source>
</evidence>
<dbReference type="Pfam" id="PF01179">
    <property type="entry name" value="Cu_amine_oxid"/>
    <property type="match status" value="1"/>
</dbReference>
<comment type="cofactor">
    <cofactor evidence="7">
        <name>Cu cation</name>
        <dbReference type="ChEBI" id="CHEBI:23378"/>
    </cofactor>
    <text evidence="7">Contains 1 topaquinone per subunit.</text>
</comment>
<dbReference type="PRINTS" id="PR00766">
    <property type="entry name" value="CUDAOXIDASE"/>
</dbReference>
<name>K2RHS0_MACPH</name>
<feature type="compositionally biased region" description="Basic and acidic residues" evidence="8">
    <location>
        <begin position="427"/>
        <end position="445"/>
    </location>
</feature>
<dbReference type="GO" id="GO:0008131">
    <property type="term" value="F:primary methylamine oxidase activity"/>
    <property type="evidence" value="ECO:0007669"/>
    <property type="project" value="InterPro"/>
</dbReference>
<evidence type="ECO:0000256" key="4">
    <source>
        <dbReference type="ARBA" id="ARBA00022772"/>
    </source>
</evidence>
<accession>K2RHS0</accession>
<dbReference type="VEuPathDB" id="FungiDB:MPH_00571"/>
<keyword evidence="6 7" id="KW-0186">Copper</keyword>
<dbReference type="HOGENOM" id="CLU_400129_0_0_1"/>
<comment type="caution">
    <text evidence="13">The sequence shown here is derived from an EMBL/GenBank/DDBJ whole genome shotgun (WGS) entry which is preliminary data.</text>
</comment>
<feature type="compositionally biased region" description="Basic and acidic residues" evidence="8">
    <location>
        <begin position="516"/>
        <end position="530"/>
    </location>
</feature>
<evidence type="ECO:0000259" key="11">
    <source>
        <dbReference type="Pfam" id="PF02727"/>
    </source>
</evidence>
<dbReference type="OrthoDB" id="3341590at2759"/>
<evidence type="ECO:0000256" key="5">
    <source>
        <dbReference type="ARBA" id="ARBA00023002"/>
    </source>
</evidence>
<dbReference type="PANTHER" id="PTHR10638:SF20">
    <property type="entry name" value="AMINE OXIDASE"/>
    <property type="match status" value="1"/>
</dbReference>
<dbReference type="GO" id="GO:0009308">
    <property type="term" value="P:amine metabolic process"/>
    <property type="evidence" value="ECO:0007669"/>
    <property type="project" value="UniProtKB-UniRule"/>
</dbReference>
<dbReference type="InterPro" id="IPR016182">
    <property type="entry name" value="Cu_amine_oxidase_N-reg"/>
</dbReference>
<evidence type="ECO:0000256" key="8">
    <source>
        <dbReference type="SAM" id="MobiDB-lite"/>
    </source>
</evidence>
<evidence type="ECO:0000313" key="13">
    <source>
        <dbReference type="EMBL" id="EKG22116.1"/>
    </source>
</evidence>
<dbReference type="SUPFAM" id="SSF54416">
    <property type="entry name" value="Amine oxidase N-terminal region"/>
    <property type="match status" value="2"/>
</dbReference>
<keyword evidence="5 7" id="KW-0560">Oxidoreductase</keyword>
<protein>
    <recommendedName>
        <fullName evidence="7">Amine oxidase</fullName>
        <ecNumber evidence="7">1.4.3.-</ecNumber>
    </recommendedName>
</protein>
<reference evidence="13 14" key="1">
    <citation type="journal article" date="2012" name="BMC Genomics">
        <title>Tools to kill: Genome of one of the most destructive plant pathogenic fungi Macrophomina phaseolina.</title>
        <authorList>
            <person name="Islam M.S."/>
            <person name="Haque M.S."/>
            <person name="Islam M.M."/>
            <person name="Emdad E.M."/>
            <person name="Halim A."/>
            <person name="Hossen Q.M.M."/>
            <person name="Hossain M.Z."/>
            <person name="Ahmed B."/>
            <person name="Rahim S."/>
            <person name="Rahman M.S."/>
            <person name="Alam M.M."/>
            <person name="Hou S."/>
            <person name="Wan X."/>
            <person name="Saito J.A."/>
            <person name="Alam M."/>
        </authorList>
    </citation>
    <scope>NUCLEOTIDE SEQUENCE [LARGE SCALE GENOMIC DNA]</scope>
    <source>
        <strain evidence="13 14">MS6</strain>
    </source>
</reference>
<dbReference type="EC" id="1.4.3.-" evidence="7"/>
<dbReference type="Gene3D" id="2.70.98.20">
    <property type="entry name" value="Copper amine oxidase, catalytic domain"/>
    <property type="match status" value="1"/>
</dbReference>
<comment type="cofactor">
    <cofactor evidence="1">
        <name>Cu cation</name>
        <dbReference type="ChEBI" id="CHEBI:23378"/>
    </cofactor>
</comment>
<dbReference type="EMBL" id="AHHD01000030">
    <property type="protein sequence ID" value="EKG22116.1"/>
    <property type="molecule type" value="Genomic_DNA"/>
</dbReference>
<proteinExistence type="inferred from homology"/>
<evidence type="ECO:0000256" key="1">
    <source>
        <dbReference type="ARBA" id="ARBA00001935"/>
    </source>
</evidence>
<dbReference type="STRING" id="1126212.K2RHS0"/>
<dbReference type="InterPro" id="IPR015328">
    <property type="entry name" value="DUF1965"/>
</dbReference>
<feature type="region of interest" description="Disordered" evidence="8">
    <location>
        <begin position="427"/>
        <end position="462"/>
    </location>
</feature>
<sequence length="688" mass="77329">MKASLSGWASGLAFFCFLANHANVVSCKFMPRSPRPFLQEEYNHYGAHQHAKRQATGSQCAPPGAQTIQAPKSNIWAGLNEQEAAEVTAWLHEQLSLNLTAAARAGDWDNAILLVELMIPNKTDALPYLDNNAPPPERYAHVILDIRASEEPYYQSLLVGPLPVGSGNTRYEPLDFPFTKKSGGRIRALDDISASIAAYRLLYTITASIADITQELWNGTVEGKESDVAQIVSQYPLGQDDGITQWFQFLGQPTNGFEADTLLPLGLYFSLNITGRDPNLWKLQGWYYNGVFYETTEDFKSAFAAPGFEKLAPNVAGQWTSTDQTGEVSALDDLAPPMTVAPSGSRYSVDEQEKYVKWMDFEFYIAFSRDTGVRLFDIKYRGERIIYELGLEEALAHYAGNDPVLSGIAYLDSWLRLPRARDISEHHLLQRRDPPDTHQQHLPVRDHRRLPHPAPQRLPVRQRDQERLLHAPQYMHGGKLRLHVFVQLLHGRQRARRSARLGLHPKRVLGAQRRLRAPDPRRPLRRDARPRAQLQAGPRRRGDRQHAHNDHPRPDDRRVPVGEGQAAQHDEAAARHGIQRGPGQAELGAQRRDAVHGRQPGREEPLRRAARLPHRALVRRRPPDGREQHEPGQRGQLGDARPVRHEAQGYGAAVGGRVQRAGRARPAGRLQRLLRRRGSRAGGPRGLV</sequence>
<evidence type="ECO:0000256" key="7">
    <source>
        <dbReference type="RuleBase" id="RU000672"/>
    </source>
</evidence>
<feature type="region of interest" description="Disordered" evidence="8">
    <location>
        <begin position="496"/>
        <end position="688"/>
    </location>
</feature>
<dbReference type="InterPro" id="IPR000269">
    <property type="entry name" value="Cu_amine_oxidase"/>
</dbReference>
<feature type="chain" id="PRO_5003866726" description="Amine oxidase" evidence="9">
    <location>
        <begin position="28"/>
        <end position="688"/>
    </location>
</feature>
<dbReference type="GO" id="GO:0005886">
    <property type="term" value="C:plasma membrane"/>
    <property type="evidence" value="ECO:0007669"/>
    <property type="project" value="TreeGrafter"/>
</dbReference>
<feature type="domain" description="Copper amine oxidase catalytic" evidence="10">
    <location>
        <begin position="339"/>
        <end position="413"/>
    </location>
</feature>
<keyword evidence="3 7" id="KW-0479">Metal-binding</keyword>
<dbReference type="eggNOG" id="KOG1186">
    <property type="taxonomic scope" value="Eukaryota"/>
</dbReference>
<dbReference type="SUPFAM" id="SSF49998">
    <property type="entry name" value="Amine oxidase catalytic domain"/>
    <property type="match status" value="1"/>
</dbReference>
<feature type="compositionally biased region" description="Basic residues" evidence="8">
    <location>
        <begin position="496"/>
        <end position="507"/>
    </location>
</feature>
<feature type="domain" description="Copper amine oxidase N2-terminal" evidence="11">
    <location>
        <begin position="87"/>
        <end position="145"/>
    </location>
</feature>
<comment type="PTM">
    <text evidence="7">Topaquinone (TPQ) is generated by copper-dependent autoxidation of a specific tyrosyl residue.</text>
</comment>
<dbReference type="PANTHER" id="PTHR10638">
    <property type="entry name" value="COPPER AMINE OXIDASE"/>
    <property type="match status" value="1"/>
</dbReference>
<dbReference type="Pfam" id="PF02727">
    <property type="entry name" value="Cu_amine_oxidN2"/>
    <property type="match status" value="1"/>
</dbReference>
<feature type="domain" description="DUF1965" evidence="12">
    <location>
        <begin position="260"/>
        <end position="327"/>
    </location>
</feature>
<evidence type="ECO:0000256" key="9">
    <source>
        <dbReference type="SAM" id="SignalP"/>
    </source>
</evidence>
<evidence type="ECO:0000313" key="14">
    <source>
        <dbReference type="Proteomes" id="UP000007129"/>
    </source>
</evidence>
<feature type="compositionally biased region" description="Basic and acidic residues" evidence="8">
    <location>
        <begin position="544"/>
        <end position="560"/>
    </location>
</feature>
<comment type="similarity">
    <text evidence="2 7">Belongs to the copper/topaquinone oxidase family.</text>
</comment>
<dbReference type="InterPro" id="IPR015800">
    <property type="entry name" value="Cu_amine_oxidase_N2"/>
</dbReference>
<dbReference type="FunFam" id="3.10.450.40:FF:000018">
    <property type="entry name" value="Amine oxidase"/>
    <property type="match status" value="1"/>
</dbReference>